<dbReference type="Pfam" id="PF00501">
    <property type="entry name" value="AMP-binding"/>
    <property type="match status" value="1"/>
</dbReference>
<comment type="pathway">
    <text evidence="2">Lipid metabolism; fatty acid beta-oxidation.</text>
</comment>
<dbReference type="PROSITE" id="PS00455">
    <property type="entry name" value="AMP_BINDING"/>
    <property type="match status" value="1"/>
</dbReference>
<comment type="subcellular location">
    <subcellularLocation>
        <location evidence="1">Membrane</location>
        <topology evidence="1">Peripheral membrane protein</topology>
    </subcellularLocation>
</comment>
<feature type="domain" description="AMP-dependent synthetase/ligase" evidence="8">
    <location>
        <begin position="14"/>
        <end position="370"/>
    </location>
</feature>
<evidence type="ECO:0000256" key="4">
    <source>
        <dbReference type="ARBA" id="ARBA00023136"/>
    </source>
</evidence>
<protein>
    <recommendedName>
        <fullName evidence="6">Long-chain-fatty-acid--CoA ligase</fullName>
        <ecNumber evidence="5">6.2.1.3</ecNumber>
    </recommendedName>
    <alternativeName>
        <fullName evidence="7">Long-chain acyl-CoA synthetase</fullName>
    </alternativeName>
</protein>
<comment type="caution">
    <text evidence="10">The sequence shown here is derived from an EMBL/GenBank/DDBJ whole genome shotgun (WGS) entry which is preliminary data.</text>
</comment>
<dbReference type="InterPro" id="IPR045851">
    <property type="entry name" value="AMP-bd_C_sf"/>
</dbReference>
<dbReference type="RefSeq" id="WP_222988788.1">
    <property type="nucleotide sequence ID" value="NZ_JAINVV010000003.1"/>
</dbReference>
<dbReference type="PANTHER" id="PTHR43767:SF8">
    <property type="entry name" value="LONG-CHAIN-FATTY-ACID--COA LIGASE"/>
    <property type="match status" value="1"/>
</dbReference>
<evidence type="ECO:0000256" key="6">
    <source>
        <dbReference type="ARBA" id="ARBA00039545"/>
    </source>
</evidence>
<evidence type="ECO:0000256" key="5">
    <source>
        <dbReference type="ARBA" id="ARBA00026121"/>
    </source>
</evidence>
<keyword evidence="3" id="KW-0436">Ligase</keyword>
<dbReference type="InterPro" id="IPR050237">
    <property type="entry name" value="ATP-dep_AMP-bd_enzyme"/>
</dbReference>
<evidence type="ECO:0000256" key="3">
    <source>
        <dbReference type="ARBA" id="ARBA00022598"/>
    </source>
</evidence>
<dbReference type="EC" id="6.2.1.3" evidence="5"/>
<dbReference type="PANTHER" id="PTHR43767">
    <property type="entry name" value="LONG-CHAIN-FATTY-ACID--COA LIGASE"/>
    <property type="match status" value="1"/>
</dbReference>
<dbReference type="InterPro" id="IPR000873">
    <property type="entry name" value="AMP-dep_synth/lig_dom"/>
</dbReference>
<evidence type="ECO:0000313" key="10">
    <source>
        <dbReference type="EMBL" id="MBY8821694.1"/>
    </source>
</evidence>
<evidence type="ECO:0000259" key="8">
    <source>
        <dbReference type="Pfam" id="PF00501"/>
    </source>
</evidence>
<dbReference type="SUPFAM" id="SSF56801">
    <property type="entry name" value="Acetyl-CoA synthetase-like"/>
    <property type="match status" value="1"/>
</dbReference>
<dbReference type="Gene3D" id="3.30.300.30">
    <property type="match status" value="1"/>
</dbReference>
<dbReference type="Proteomes" id="UP000706039">
    <property type="component" value="Unassembled WGS sequence"/>
</dbReference>
<accession>A0ABS7PK77</accession>
<dbReference type="InterPro" id="IPR042099">
    <property type="entry name" value="ANL_N_sf"/>
</dbReference>
<dbReference type="EMBL" id="JAINVV010000003">
    <property type="protein sequence ID" value="MBY8821694.1"/>
    <property type="molecule type" value="Genomic_DNA"/>
</dbReference>
<gene>
    <name evidence="10" type="ORF">K7G82_05280</name>
</gene>
<dbReference type="InterPro" id="IPR020845">
    <property type="entry name" value="AMP-binding_CS"/>
</dbReference>
<evidence type="ECO:0000256" key="2">
    <source>
        <dbReference type="ARBA" id="ARBA00005005"/>
    </source>
</evidence>
<keyword evidence="11" id="KW-1185">Reference proteome</keyword>
<evidence type="ECO:0000259" key="9">
    <source>
        <dbReference type="Pfam" id="PF13193"/>
    </source>
</evidence>
<reference evidence="10 11" key="1">
    <citation type="submission" date="2021-08" db="EMBL/GenBank/DDBJ databases">
        <authorList>
            <person name="Tuo L."/>
        </authorList>
    </citation>
    <scope>NUCLEOTIDE SEQUENCE [LARGE SCALE GENOMIC DNA]</scope>
    <source>
        <strain evidence="10 11">JCM 31229</strain>
    </source>
</reference>
<organism evidence="10 11">
    <name type="scientific">Sphingomonas colocasiae</name>
    <dbReference type="NCBI Taxonomy" id="1848973"/>
    <lineage>
        <taxon>Bacteria</taxon>
        <taxon>Pseudomonadati</taxon>
        <taxon>Pseudomonadota</taxon>
        <taxon>Alphaproteobacteria</taxon>
        <taxon>Sphingomonadales</taxon>
        <taxon>Sphingomonadaceae</taxon>
        <taxon>Sphingomonas</taxon>
    </lineage>
</organism>
<evidence type="ECO:0000256" key="1">
    <source>
        <dbReference type="ARBA" id="ARBA00004170"/>
    </source>
</evidence>
<proteinExistence type="predicted"/>
<keyword evidence="4" id="KW-0472">Membrane</keyword>
<evidence type="ECO:0000256" key="7">
    <source>
        <dbReference type="ARBA" id="ARBA00042773"/>
    </source>
</evidence>
<dbReference type="Gene3D" id="3.40.50.12780">
    <property type="entry name" value="N-terminal domain of ligase-like"/>
    <property type="match status" value="1"/>
</dbReference>
<feature type="domain" description="AMP-binding enzyme C-terminal" evidence="9">
    <location>
        <begin position="420"/>
        <end position="491"/>
    </location>
</feature>
<dbReference type="InterPro" id="IPR025110">
    <property type="entry name" value="AMP-bd_C"/>
</dbReference>
<evidence type="ECO:0000313" key="11">
    <source>
        <dbReference type="Proteomes" id="UP000706039"/>
    </source>
</evidence>
<dbReference type="Pfam" id="PF13193">
    <property type="entry name" value="AMP-binding_C"/>
    <property type="match status" value="1"/>
</dbReference>
<name>A0ABS7PK77_9SPHN</name>
<sequence>MSDRRLVEPIAGHARDDIALIVAHPDGDETLSYGALLDGATGWRVRLAAAGLGRGDRVALWLPNIAAWPMIELAAAGAGLVVVPLNTRWRAAEVRHALAISRARVVVLPEDFCGIPFDEILDEALDGLGDVARIRVPQRAVAHEGGAEPAPIDEDLPLNLLTTSGSTGTPKFAIHRRSALVTRFSAAGDRFTIERGDRLLCILPMCGVWGLGIVLAGLLKGATCVLAPVFDPDHAAALMGRLGIAHLHGGDNLVLSLIASAALDVELPLWRTCYFGAFTGRAALETIAAIETKGGGALCAAQAYGSSEALAFVAGCAPDAPRDDRARPGGPLVDEATEVRLGDPETGAPLIGRDAGEIQLRGATVATGYWGDDDATRAARTADGWYRTGDLGRIVPGGVVFISRLGDSLRLNGNLVAAGEIENHLCAHDAVAEAHVVGVRTLERGDVAVAFVRLAEGEGVDEAALLAFARGRMAGYKIPARIVVDVEIPVTIGANGTKVRKNVLRALAEGYLRTPPTT</sequence>